<evidence type="ECO:0000256" key="1">
    <source>
        <dbReference type="SAM" id="MobiDB-lite"/>
    </source>
</evidence>
<evidence type="ECO:0000313" key="2">
    <source>
        <dbReference type="EMBL" id="RDW67565.1"/>
    </source>
</evidence>
<protein>
    <submittedName>
        <fullName evidence="2">Uncharacterized protein</fullName>
    </submittedName>
</protein>
<dbReference type="OrthoDB" id="3799661at2759"/>
<reference evidence="2 3" key="1">
    <citation type="journal article" date="2018" name="IMA Fungus">
        <title>IMA Genome-F 9: Draft genome sequence of Annulohypoxylon stygium, Aspergillus mulundensis, Berkeleyomyces basicola (syn. Thielaviopsis basicola), Ceratocystis smalleyi, two Cercospora beticola strains, Coleophoma cylindrospora, Fusarium fracticaudum, Phialophora cf. hyalina, and Morchella septimelata.</title>
        <authorList>
            <person name="Wingfield B.D."/>
            <person name="Bills G.F."/>
            <person name="Dong Y."/>
            <person name="Huang W."/>
            <person name="Nel W.J."/>
            <person name="Swalarsk-Parry B.S."/>
            <person name="Vaghefi N."/>
            <person name="Wilken P.M."/>
            <person name="An Z."/>
            <person name="de Beer Z.W."/>
            <person name="De Vos L."/>
            <person name="Chen L."/>
            <person name="Duong T.A."/>
            <person name="Gao Y."/>
            <person name="Hammerbacher A."/>
            <person name="Kikkert J.R."/>
            <person name="Li Y."/>
            <person name="Li H."/>
            <person name="Li K."/>
            <person name="Li Q."/>
            <person name="Liu X."/>
            <person name="Ma X."/>
            <person name="Naidoo K."/>
            <person name="Pethybridge S.J."/>
            <person name="Sun J."/>
            <person name="Steenkamp E.T."/>
            <person name="van der Nest M.A."/>
            <person name="van Wyk S."/>
            <person name="Wingfield M.J."/>
            <person name="Xiong C."/>
            <person name="Yue Q."/>
            <person name="Zhang X."/>
        </authorList>
    </citation>
    <scope>NUCLEOTIDE SEQUENCE [LARGE SCALE GENOMIC DNA]</scope>
    <source>
        <strain evidence="2 3">BP6252</strain>
    </source>
</reference>
<keyword evidence="3" id="KW-1185">Reference proteome</keyword>
<feature type="compositionally biased region" description="Acidic residues" evidence="1">
    <location>
        <begin position="316"/>
        <end position="325"/>
    </location>
</feature>
<dbReference type="AlphaFoldDB" id="A0A3D8R0M3"/>
<evidence type="ECO:0000313" key="3">
    <source>
        <dbReference type="Proteomes" id="UP000256645"/>
    </source>
</evidence>
<feature type="region of interest" description="Disordered" evidence="1">
    <location>
        <begin position="301"/>
        <end position="348"/>
    </location>
</feature>
<accession>A0A3D8R0M3</accession>
<organism evidence="2 3">
    <name type="scientific">Coleophoma cylindrospora</name>
    <dbReference type="NCBI Taxonomy" id="1849047"/>
    <lineage>
        <taxon>Eukaryota</taxon>
        <taxon>Fungi</taxon>
        <taxon>Dikarya</taxon>
        <taxon>Ascomycota</taxon>
        <taxon>Pezizomycotina</taxon>
        <taxon>Leotiomycetes</taxon>
        <taxon>Helotiales</taxon>
        <taxon>Dermateaceae</taxon>
        <taxon>Coleophoma</taxon>
    </lineage>
</organism>
<feature type="region of interest" description="Disordered" evidence="1">
    <location>
        <begin position="1"/>
        <end position="36"/>
    </location>
</feature>
<dbReference type="EMBL" id="PDLM01000010">
    <property type="protein sequence ID" value="RDW67565.1"/>
    <property type="molecule type" value="Genomic_DNA"/>
</dbReference>
<gene>
    <name evidence="2" type="ORF">BP6252_08961</name>
</gene>
<feature type="compositionally biased region" description="Polar residues" evidence="1">
    <location>
        <begin position="17"/>
        <end position="36"/>
    </location>
</feature>
<proteinExistence type="predicted"/>
<comment type="caution">
    <text evidence="2">The sequence shown here is derived from an EMBL/GenBank/DDBJ whole genome shotgun (WGS) entry which is preliminary data.</text>
</comment>
<name>A0A3D8R0M3_9HELO</name>
<sequence>MTISNISTGHGLVPSHSPDSLGSTPNPRDTSVESSRSRITLVADDPDTASYQAAKLKAIDEAVQKIYYRKYTWFQHLQAVFCIKTNQEEDTAANVKYIQTQVLEAINEMDHTSPWVLPVFVLSTRMDIDKHRLPQQAKCTIDTGNQQGNLVSQDFVENVLEYSKANFHSLTEEEQMGGTGVTGHTLIPIGAVYLTWYHKKSTRVFRNMRFLISPIKDYDLIIGARSIQKDRLLSIPNLVFGDGDGRVFSKQTVPEGKDDLQSKIDEKSTEISKVKSSLDAAPTPALKEKYQNQLDKLINDREGLREAQKAKNDPAVDSEEVDDTSEQDRVPLTGSSKTDTISDEKKKS</sequence>
<feature type="compositionally biased region" description="Basic and acidic residues" evidence="1">
    <location>
        <begin position="301"/>
        <end position="314"/>
    </location>
</feature>
<dbReference type="Proteomes" id="UP000256645">
    <property type="component" value="Unassembled WGS sequence"/>
</dbReference>